<accession>A0A4V5ZQN8</accession>
<feature type="transmembrane region" description="Helical" evidence="1">
    <location>
        <begin position="108"/>
        <end position="126"/>
    </location>
</feature>
<gene>
    <name evidence="2" type="ORF">FCE95_05935</name>
</gene>
<reference evidence="2 3" key="1">
    <citation type="submission" date="2019-04" db="EMBL/GenBank/DDBJ databases">
        <title>Reference strain of H23.</title>
        <authorList>
            <person name="Luo X."/>
        </authorList>
    </citation>
    <scope>NUCLEOTIDE SEQUENCE [LARGE SCALE GENOMIC DNA]</scope>
    <source>
        <strain evidence="2 3">H23</strain>
    </source>
</reference>
<evidence type="ECO:0000313" key="3">
    <source>
        <dbReference type="Proteomes" id="UP000308707"/>
    </source>
</evidence>
<name>A0A4V5ZQN8_9GAMM</name>
<feature type="transmembrane region" description="Helical" evidence="1">
    <location>
        <begin position="57"/>
        <end position="75"/>
    </location>
</feature>
<keyword evidence="1" id="KW-0812">Transmembrane</keyword>
<feature type="transmembrane region" description="Helical" evidence="1">
    <location>
        <begin position="82"/>
        <end position="102"/>
    </location>
</feature>
<dbReference type="Proteomes" id="UP000308707">
    <property type="component" value="Unassembled WGS sequence"/>
</dbReference>
<feature type="transmembrane region" description="Helical" evidence="1">
    <location>
        <begin position="7"/>
        <end position="30"/>
    </location>
</feature>
<keyword evidence="3" id="KW-1185">Reference proteome</keyword>
<dbReference type="RefSeq" id="WP_137266019.1">
    <property type="nucleotide sequence ID" value="NZ_SZUA01000001.1"/>
</dbReference>
<protein>
    <submittedName>
        <fullName evidence="2">Uncharacterized protein</fullName>
    </submittedName>
</protein>
<proteinExistence type="predicted"/>
<sequence>MGRTILGAVVGLAVAMLAMLLIEGLATMLFPPPPGIDPSSEAALAELVAKATPAMKAMVVFGWLLASFVGGWVAAKISRAHRVGAALVVGAAVVLGVIFNAVALPYPLWMTALGVLLPIPLAWWAARIATPRVAL</sequence>
<comment type="caution">
    <text evidence="2">The sequence shown here is derived from an EMBL/GenBank/DDBJ whole genome shotgun (WGS) entry which is preliminary data.</text>
</comment>
<dbReference type="OrthoDB" id="893761at2"/>
<evidence type="ECO:0000256" key="1">
    <source>
        <dbReference type="SAM" id="Phobius"/>
    </source>
</evidence>
<keyword evidence="1" id="KW-0472">Membrane</keyword>
<organism evidence="2 3">
    <name type="scientific">Luteimonas gilva</name>
    <dbReference type="NCBI Taxonomy" id="2572684"/>
    <lineage>
        <taxon>Bacteria</taxon>
        <taxon>Pseudomonadati</taxon>
        <taxon>Pseudomonadota</taxon>
        <taxon>Gammaproteobacteria</taxon>
        <taxon>Lysobacterales</taxon>
        <taxon>Lysobacteraceae</taxon>
        <taxon>Luteimonas</taxon>
    </lineage>
</organism>
<keyword evidence="1" id="KW-1133">Transmembrane helix</keyword>
<dbReference type="EMBL" id="SZUA01000001">
    <property type="protein sequence ID" value="TKR33813.1"/>
    <property type="molecule type" value="Genomic_DNA"/>
</dbReference>
<dbReference type="AlphaFoldDB" id="A0A4V5ZQN8"/>
<evidence type="ECO:0000313" key="2">
    <source>
        <dbReference type="EMBL" id="TKR33813.1"/>
    </source>
</evidence>